<dbReference type="EMBL" id="CM047589">
    <property type="protein sequence ID" value="KAI9920177.1"/>
    <property type="molecule type" value="Genomic_DNA"/>
</dbReference>
<dbReference type="Proteomes" id="UP001163321">
    <property type="component" value="Chromosome 10"/>
</dbReference>
<evidence type="ECO:0000313" key="1">
    <source>
        <dbReference type="EMBL" id="KAI9920177.1"/>
    </source>
</evidence>
<sequence length="110" mass="12857">MEDLHRELVKFKDKMTFDELSEILRPKESDEKWDFYTLEVIADLSIERDQLVQALRAKFGRDDLLASVLEEAKSYDPSAEKLQHDLVAYFVTKKYPFEEVVDILKLGEGS</sequence>
<keyword evidence="2" id="KW-1185">Reference proteome</keyword>
<reference evidence="1 2" key="1">
    <citation type="journal article" date="2022" name="bioRxiv">
        <title>The genome of the oomycete Peronosclerospora sorghi, a cosmopolitan pathogen of maize and sorghum, is inflated with dispersed pseudogenes.</title>
        <authorList>
            <person name="Fletcher K."/>
            <person name="Martin F."/>
            <person name="Isakeit T."/>
            <person name="Cavanaugh K."/>
            <person name="Magill C."/>
            <person name="Michelmore R."/>
        </authorList>
    </citation>
    <scope>NUCLEOTIDE SEQUENCE [LARGE SCALE GENOMIC DNA]</scope>
    <source>
        <strain evidence="1">P6</strain>
    </source>
</reference>
<proteinExistence type="predicted"/>
<organism evidence="1 2">
    <name type="scientific">Peronosclerospora sorghi</name>
    <dbReference type="NCBI Taxonomy" id="230839"/>
    <lineage>
        <taxon>Eukaryota</taxon>
        <taxon>Sar</taxon>
        <taxon>Stramenopiles</taxon>
        <taxon>Oomycota</taxon>
        <taxon>Peronosporomycetes</taxon>
        <taxon>Peronosporales</taxon>
        <taxon>Peronosporaceae</taxon>
        <taxon>Peronosclerospora</taxon>
    </lineage>
</organism>
<name>A0ACC0WNL6_9STRA</name>
<accession>A0ACC0WNL6</accession>
<comment type="caution">
    <text evidence="1">The sequence shown here is derived from an EMBL/GenBank/DDBJ whole genome shotgun (WGS) entry which is preliminary data.</text>
</comment>
<gene>
    <name evidence="1" type="ORF">PsorP6_015532</name>
</gene>
<protein>
    <submittedName>
        <fullName evidence="1">Uncharacterized protein</fullName>
    </submittedName>
</protein>
<evidence type="ECO:0000313" key="2">
    <source>
        <dbReference type="Proteomes" id="UP001163321"/>
    </source>
</evidence>